<evidence type="ECO:0000313" key="6">
    <source>
        <dbReference type="Proteomes" id="UP001152797"/>
    </source>
</evidence>
<feature type="region of interest" description="Disordered" evidence="2">
    <location>
        <begin position="33"/>
        <end position="89"/>
    </location>
</feature>
<dbReference type="Gene3D" id="3.90.228.10">
    <property type="match status" value="1"/>
</dbReference>
<dbReference type="EMBL" id="CAMXCT030006541">
    <property type="protein sequence ID" value="CAL4802950.1"/>
    <property type="molecule type" value="Genomic_DNA"/>
</dbReference>
<keyword evidence="6" id="KW-1185">Reference proteome</keyword>
<feature type="region of interest" description="Disordered" evidence="2">
    <location>
        <begin position="107"/>
        <end position="160"/>
    </location>
</feature>
<reference evidence="4" key="2">
    <citation type="submission" date="2024-04" db="EMBL/GenBank/DDBJ databases">
        <authorList>
            <person name="Chen Y."/>
            <person name="Shah S."/>
            <person name="Dougan E. K."/>
            <person name="Thang M."/>
            <person name="Chan C."/>
        </authorList>
    </citation>
    <scope>NUCLEOTIDE SEQUENCE [LARGE SCALE GENOMIC DNA]</scope>
</reference>
<dbReference type="GO" id="GO:0003677">
    <property type="term" value="F:DNA binding"/>
    <property type="evidence" value="ECO:0007669"/>
    <property type="project" value="InterPro"/>
</dbReference>
<dbReference type="OrthoDB" id="5870942at2759"/>
<sequence>MDPPDVAAVSAVRIRSRGNVLASMVLAAAPKRSMDGRAWNLGGRKGSSQGRLNIPAGQFLSQPTELESSESSKPFELQEQESAKRREQSAEFKGILKHVNEQEFQAKKSVQQAAFSARGIKNDRRHQRKTERSGKGKNGPEHHGKQRKPNDAKPGTNKRKLKDMATAIKSPAWIAAARAKLKNRLFSASTLASKESKRRRIQEIMDNCNIRLGENGITTDELVTIAAVLGETAIKSADQYLAEVKLMQLEAGVSWTDVLDRQLTMVKRALKRDTGPEERAKEFNPELMDNGAWETKLQVKGWPTRTAWAYGWAVVWMLRCIELVNLQAADVALDFSTKLVTVNIRKSKMDQAAHGVKRTLKCCGNPTCTRLCPWGLAIRVLSDHASPSETTPLFPDKDGTQIQKVKMVKSWMDNISEELTGHSARRSGAMWYARKGLPVHEIGLLGRWKSSAVFRYIEEALQEIPLNTNVMATTTGAQDRQMICPGTPVPGTPVANVAKFQEVQEDKEPAPQTRKAKKPAPPEQCWAVSTGRKGRTSHRVRRASWNLSLASWDTWCGWHFAEKNVKVTLSPKLLASTSQCKRCEAAYQSRDGVKDEVSLACWLFHGTSFDAAAENDFRLDLTGSNAGTLYGKGIYLAENVLYCDAETPSPDAIQRSCLAKDAAYDSVLGDRRKIHGTFREFVLQGLAPESHCNSKEVYPEFIVVYERIFFHERFQDSWLQKQRYSLVVTVLGDLRSNGAEMQALSALSRRTGSVVDVVAVQRLFHGPTMDEEKVLKSLWDRYAMPHQGRIDKWQLLDLLKAINQPPEDEEAHLVVKLRLAISHAMALSFVPAVADALSHVLLFPLFPHFHIASVGNWM</sequence>
<dbReference type="EMBL" id="CAMXCT010006541">
    <property type="protein sequence ID" value="CAI4015638.1"/>
    <property type="molecule type" value="Genomic_DNA"/>
</dbReference>
<dbReference type="AlphaFoldDB" id="A0A9P1DT28"/>
<dbReference type="Gene3D" id="1.10.443.10">
    <property type="entry name" value="Intergrase catalytic core"/>
    <property type="match status" value="1"/>
</dbReference>
<evidence type="ECO:0000256" key="2">
    <source>
        <dbReference type="SAM" id="MobiDB-lite"/>
    </source>
</evidence>
<evidence type="ECO:0000313" key="4">
    <source>
        <dbReference type="EMBL" id="CAL1169013.1"/>
    </source>
</evidence>
<proteinExistence type="predicted"/>
<dbReference type="SUPFAM" id="SSF56349">
    <property type="entry name" value="DNA breaking-rejoining enzymes"/>
    <property type="match status" value="1"/>
</dbReference>
<feature type="region of interest" description="Disordered" evidence="2">
    <location>
        <begin position="503"/>
        <end position="531"/>
    </location>
</feature>
<reference evidence="3" key="1">
    <citation type="submission" date="2022-10" db="EMBL/GenBank/DDBJ databases">
        <authorList>
            <person name="Chen Y."/>
            <person name="Dougan E. K."/>
            <person name="Chan C."/>
            <person name="Rhodes N."/>
            <person name="Thang M."/>
        </authorList>
    </citation>
    <scope>NUCLEOTIDE SEQUENCE</scope>
</reference>
<protein>
    <submittedName>
        <fullName evidence="5">EF-hand domain-containing protein</fullName>
    </submittedName>
</protein>
<dbReference type="EMBL" id="CAMXCT020006541">
    <property type="protein sequence ID" value="CAL1169013.1"/>
    <property type="molecule type" value="Genomic_DNA"/>
</dbReference>
<comment type="caution">
    <text evidence="3">The sequence shown here is derived from an EMBL/GenBank/DDBJ whole genome shotgun (WGS) entry which is preliminary data.</text>
</comment>
<dbReference type="PANTHER" id="PTHR34605">
    <property type="entry name" value="PHAGE_INTEGRASE DOMAIN-CONTAINING PROTEIN"/>
    <property type="match status" value="1"/>
</dbReference>
<organism evidence="3">
    <name type="scientific">Cladocopium goreaui</name>
    <dbReference type="NCBI Taxonomy" id="2562237"/>
    <lineage>
        <taxon>Eukaryota</taxon>
        <taxon>Sar</taxon>
        <taxon>Alveolata</taxon>
        <taxon>Dinophyceae</taxon>
        <taxon>Suessiales</taxon>
        <taxon>Symbiodiniaceae</taxon>
        <taxon>Cladocopium</taxon>
    </lineage>
</organism>
<keyword evidence="1" id="KW-0233">DNA recombination</keyword>
<dbReference type="GO" id="GO:0006310">
    <property type="term" value="P:DNA recombination"/>
    <property type="evidence" value="ECO:0007669"/>
    <property type="project" value="UniProtKB-KW"/>
</dbReference>
<dbReference type="PANTHER" id="PTHR34605:SF3">
    <property type="entry name" value="P CELL-TYPE AGGLUTINATION PROTEIN MAP4-LIKE-RELATED"/>
    <property type="match status" value="1"/>
</dbReference>
<dbReference type="Proteomes" id="UP001152797">
    <property type="component" value="Unassembled WGS sequence"/>
</dbReference>
<name>A0A9P1DT28_9DINO</name>
<dbReference type="GO" id="GO:0015074">
    <property type="term" value="P:DNA integration"/>
    <property type="evidence" value="ECO:0007669"/>
    <property type="project" value="InterPro"/>
</dbReference>
<accession>A0A9P1DT28</accession>
<dbReference type="InterPro" id="IPR052925">
    <property type="entry name" value="Phage_Integrase-like_Recomb"/>
</dbReference>
<evidence type="ECO:0000313" key="3">
    <source>
        <dbReference type="EMBL" id="CAI4015638.1"/>
    </source>
</evidence>
<gene>
    <name evidence="3" type="ORF">C1SCF055_LOCUS40458</name>
</gene>
<feature type="compositionally biased region" description="Polar residues" evidence="2">
    <location>
        <begin position="59"/>
        <end position="72"/>
    </location>
</feature>
<feature type="compositionally biased region" description="Basic and acidic residues" evidence="2">
    <location>
        <begin position="130"/>
        <end position="151"/>
    </location>
</feature>
<dbReference type="InterPro" id="IPR011010">
    <property type="entry name" value="DNA_brk_join_enz"/>
</dbReference>
<evidence type="ECO:0000313" key="5">
    <source>
        <dbReference type="EMBL" id="CAL4802950.1"/>
    </source>
</evidence>
<dbReference type="InterPro" id="IPR013762">
    <property type="entry name" value="Integrase-like_cat_sf"/>
</dbReference>
<evidence type="ECO:0000256" key="1">
    <source>
        <dbReference type="ARBA" id="ARBA00023172"/>
    </source>
</evidence>